<sequence length="50" mass="5287">MSISLPSLIVCIFTMNASLLLATDNSCIPTVLSMTASVNRRLDSTEASTP</sequence>
<organism evidence="2 3">
    <name type="scientific">Ascaris lumbricoides</name>
    <name type="common">Giant roundworm</name>
    <dbReference type="NCBI Taxonomy" id="6252"/>
    <lineage>
        <taxon>Eukaryota</taxon>
        <taxon>Metazoa</taxon>
        <taxon>Ecdysozoa</taxon>
        <taxon>Nematoda</taxon>
        <taxon>Chromadorea</taxon>
        <taxon>Rhabditida</taxon>
        <taxon>Spirurina</taxon>
        <taxon>Ascaridomorpha</taxon>
        <taxon>Ascaridoidea</taxon>
        <taxon>Ascarididae</taxon>
        <taxon>Ascaris</taxon>
    </lineage>
</organism>
<evidence type="ECO:0000256" key="1">
    <source>
        <dbReference type="SAM" id="SignalP"/>
    </source>
</evidence>
<name>A0A0M3IB62_ASCLU</name>
<evidence type="ECO:0000313" key="2">
    <source>
        <dbReference type="Proteomes" id="UP000036681"/>
    </source>
</evidence>
<dbReference type="WBParaSite" id="ALUE_0001490001-mRNA-1">
    <property type="protein sequence ID" value="ALUE_0001490001-mRNA-1"/>
    <property type="gene ID" value="ALUE_0001490001"/>
</dbReference>
<dbReference type="AlphaFoldDB" id="A0A0M3IB62"/>
<proteinExistence type="predicted"/>
<dbReference type="Proteomes" id="UP000036681">
    <property type="component" value="Unplaced"/>
</dbReference>
<evidence type="ECO:0000313" key="3">
    <source>
        <dbReference type="WBParaSite" id="ALUE_0001490001-mRNA-1"/>
    </source>
</evidence>
<keyword evidence="2" id="KW-1185">Reference proteome</keyword>
<feature type="chain" id="PRO_5005656777" evidence="1">
    <location>
        <begin position="23"/>
        <end position="50"/>
    </location>
</feature>
<feature type="signal peptide" evidence="1">
    <location>
        <begin position="1"/>
        <end position="22"/>
    </location>
</feature>
<keyword evidence="1" id="KW-0732">Signal</keyword>
<accession>A0A0M3IB62</accession>
<protein>
    <submittedName>
        <fullName evidence="3">Secreted protein</fullName>
    </submittedName>
</protein>
<reference evidence="3" key="1">
    <citation type="submission" date="2017-02" db="UniProtKB">
        <authorList>
            <consortium name="WormBaseParasite"/>
        </authorList>
    </citation>
    <scope>IDENTIFICATION</scope>
</reference>